<feature type="compositionally biased region" description="Low complexity" evidence="1">
    <location>
        <begin position="170"/>
        <end position="209"/>
    </location>
</feature>
<protein>
    <recommendedName>
        <fullName evidence="2">Glycine-rich domain-containing protein</fullName>
    </recommendedName>
</protein>
<proteinExistence type="predicted"/>
<evidence type="ECO:0000313" key="4">
    <source>
        <dbReference type="Proteomes" id="UP000664698"/>
    </source>
</evidence>
<dbReference type="Proteomes" id="UP000664698">
    <property type="component" value="Unassembled WGS sequence"/>
</dbReference>
<reference evidence="3 4" key="1">
    <citation type="submission" date="2021-03" db="EMBL/GenBank/DDBJ databases">
        <title>novel species isolated from a fishpond in China.</title>
        <authorList>
            <person name="Lu H."/>
            <person name="Cai Z."/>
        </authorList>
    </citation>
    <scope>NUCLEOTIDE SEQUENCE [LARGE SCALE GENOMIC DNA]</scope>
    <source>
        <strain evidence="3 4">JCM 31546</strain>
    </source>
</reference>
<organism evidence="3 4">
    <name type="scientific">Algoriphagus aestuariicola</name>
    <dbReference type="NCBI Taxonomy" id="1852016"/>
    <lineage>
        <taxon>Bacteria</taxon>
        <taxon>Pseudomonadati</taxon>
        <taxon>Bacteroidota</taxon>
        <taxon>Cytophagia</taxon>
        <taxon>Cytophagales</taxon>
        <taxon>Cyclobacteriaceae</taxon>
        <taxon>Algoriphagus</taxon>
    </lineage>
</organism>
<evidence type="ECO:0000256" key="1">
    <source>
        <dbReference type="SAM" id="MobiDB-lite"/>
    </source>
</evidence>
<dbReference type="EMBL" id="JAFKCW010000004">
    <property type="protein sequence ID" value="MBN7802655.1"/>
    <property type="molecule type" value="Genomic_DNA"/>
</dbReference>
<gene>
    <name evidence="3" type="ORF">J0A67_17395</name>
</gene>
<accession>A0ABS3BUB9</accession>
<dbReference type="Pfam" id="PF21722">
    <property type="entry name" value="Gly_rich_2"/>
    <property type="match status" value="1"/>
</dbReference>
<feature type="non-terminal residue" evidence="3">
    <location>
        <position position="306"/>
    </location>
</feature>
<evidence type="ECO:0000259" key="2">
    <source>
        <dbReference type="Pfam" id="PF21722"/>
    </source>
</evidence>
<feature type="region of interest" description="Disordered" evidence="1">
    <location>
        <begin position="161"/>
        <end position="233"/>
    </location>
</feature>
<sequence>MRRVLLSFITLFLILVGREAYGQCPSPTTISTPGNGSWPVPSGVTSITVEVWGAGGAGGVAGSNPSAGGGGSGGGYVRTNLSVTPGSSINYFVGSGGSGASGSDGQSSWFQTNSSIFAVGGRGAGTSSGIGTGALAVTSGNLGGTLASWYGGAGGNTNGTTTSGGGGASAGTSGNGNPASGSTGGTSTNGSTVGPNGVSGTSNGNSGNSPGSGGSGGIRNSGSSRNGGNGGNGRIIITVNPSAVGAISANQAICSGSSPSNLTVASATGTIQWQRADDLAFTANVTNVGTNSTTLTSAQVGALTAT</sequence>
<evidence type="ECO:0000313" key="3">
    <source>
        <dbReference type="EMBL" id="MBN7802655.1"/>
    </source>
</evidence>
<dbReference type="InterPro" id="IPR049304">
    <property type="entry name" value="Gly_rich_dom"/>
</dbReference>
<comment type="caution">
    <text evidence="3">The sequence shown here is derived from an EMBL/GenBank/DDBJ whole genome shotgun (WGS) entry which is preliminary data.</text>
</comment>
<name>A0ABS3BUB9_9BACT</name>
<feature type="compositionally biased region" description="Gly residues" evidence="1">
    <location>
        <begin position="210"/>
        <end position="233"/>
    </location>
</feature>
<feature type="domain" description="Glycine-rich" evidence="2">
    <location>
        <begin position="33"/>
        <end position="238"/>
    </location>
</feature>
<keyword evidence="4" id="KW-1185">Reference proteome</keyword>